<comment type="caution">
    <text evidence="1">The sequence shown here is derived from an EMBL/GenBank/DDBJ whole genome shotgun (WGS) entry which is preliminary data.</text>
</comment>
<dbReference type="Proteomes" id="UP001620295">
    <property type="component" value="Unassembled WGS sequence"/>
</dbReference>
<dbReference type="EMBL" id="JBJDQH010000012">
    <property type="protein sequence ID" value="MFK4270069.1"/>
    <property type="molecule type" value="Genomic_DNA"/>
</dbReference>
<evidence type="ECO:0000313" key="2">
    <source>
        <dbReference type="Proteomes" id="UP001620295"/>
    </source>
</evidence>
<name>A0ABW8LYJ9_9ACTN</name>
<keyword evidence="2" id="KW-1185">Reference proteome</keyword>
<accession>A0ABW8LYJ9</accession>
<evidence type="ECO:0000313" key="1">
    <source>
        <dbReference type="EMBL" id="MFK4270069.1"/>
    </source>
</evidence>
<organism evidence="1 2">
    <name type="scientific">Streptomyces milbemycinicus</name>
    <dbReference type="NCBI Taxonomy" id="476552"/>
    <lineage>
        <taxon>Bacteria</taxon>
        <taxon>Bacillati</taxon>
        <taxon>Actinomycetota</taxon>
        <taxon>Actinomycetes</taxon>
        <taxon>Kitasatosporales</taxon>
        <taxon>Streptomycetaceae</taxon>
        <taxon>Streptomyces</taxon>
    </lineage>
</organism>
<protein>
    <submittedName>
        <fullName evidence="1">Uncharacterized protein</fullName>
    </submittedName>
</protein>
<sequence length="47" mass="5102">MARRQQVPTVEVGHARRFAWCRASAPSLLAAFRTANATARSCNGGWA</sequence>
<proteinExistence type="predicted"/>
<dbReference type="RefSeq" id="WP_358634659.1">
    <property type="nucleotide sequence ID" value="NZ_JBFACG010000055.1"/>
</dbReference>
<reference evidence="1 2" key="1">
    <citation type="submission" date="2024-11" db="EMBL/GenBank/DDBJ databases">
        <title>The Natural Products Discovery Center: Release of the First 8490 Sequenced Strains for Exploring Actinobacteria Biosynthetic Diversity.</title>
        <authorList>
            <person name="Kalkreuter E."/>
            <person name="Kautsar S.A."/>
            <person name="Yang D."/>
            <person name="Bader C.D."/>
            <person name="Teijaro C.N."/>
            <person name="Fluegel L."/>
            <person name="Davis C.M."/>
            <person name="Simpson J.R."/>
            <person name="Lauterbach L."/>
            <person name="Steele A.D."/>
            <person name="Gui C."/>
            <person name="Meng S."/>
            <person name="Li G."/>
            <person name="Viehrig K."/>
            <person name="Ye F."/>
            <person name="Su P."/>
            <person name="Kiefer A.F."/>
            <person name="Nichols A."/>
            <person name="Cepeda A.J."/>
            <person name="Yan W."/>
            <person name="Fan B."/>
            <person name="Jiang Y."/>
            <person name="Adhikari A."/>
            <person name="Zheng C.-J."/>
            <person name="Schuster L."/>
            <person name="Cowan T.M."/>
            <person name="Smanski M.J."/>
            <person name="Chevrette M.G."/>
            <person name="De Carvalho L.P.S."/>
            <person name="Shen B."/>
        </authorList>
    </citation>
    <scope>NUCLEOTIDE SEQUENCE [LARGE SCALE GENOMIC DNA]</scope>
    <source>
        <strain evidence="1 2">NPDC020863</strain>
    </source>
</reference>
<gene>
    <name evidence="1" type="ORF">ACI2L5_34810</name>
</gene>